<accession>A0A0A9HZE9</accession>
<reference evidence="2" key="1">
    <citation type="submission" date="2014-09" db="EMBL/GenBank/DDBJ databases">
        <authorList>
            <person name="Magalhaes I.L.F."/>
            <person name="Oliveira U."/>
            <person name="Santos F.R."/>
            <person name="Vidigal T.H.D.A."/>
            <person name="Brescovit A.D."/>
            <person name="Santos A.J."/>
        </authorList>
    </citation>
    <scope>NUCLEOTIDE SEQUENCE</scope>
    <source>
        <tissue evidence="2">Shoot tissue taken approximately 20 cm above the soil surface</tissue>
    </source>
</reference>
<evidence type="ECO:0000313" key="2">
    <source>
        <dbReference type="EMBL" id="JAE38308.1"/>
    </source>
</evidence>
<organism evidence="2">
    <name type="scientific">Arundo donax</name>
    <name type="common">Giant reed</name>
    <name type="synonym">Donax arundinaceus</name>
    <dbReference type="NCBI Taxonomy" id="35708"/>
    <lineage>
        <taxon>Eukaryota</taxon>
        <taxon>Viridiplantae</taxon>
        <taxon>Streptophyta</taxon>
        <taxon>Embryophyta</taxon>
        <taxon>Tracheophyta</taxon>
        <taxon>Spermatophyta</taxon>
        <taxon>Magnoliopsida</taxon>
        <taxon>Liliopsida</taxon>
        <taxon>Poales</taxon>
        <taxon>Poaceae</taxon>
        <taxon>PACMAD clade</taxon>
        <taxon>Arundinoideae</taxon>
        <taxon>Arundineae</taxon>
        <taxon>Arundo</taxon>
    </lineage>
</organism>
<evidence type="ECO:0000256" key="1">
    <source>
        <dbReference type="SAM" id="Phobius"/>
    </source>
</evidence>
<proteinExistence type="predicted"/>
<dbReference type="EMBL" id="GBRH01159588">
    <property type="protein sequence ID" value="JAE38308.1"/>
    <property type="molecule type" value="Transcribed_RNA"/>
</dbReference>
<sequence>MVFQEMTSLNFILSNIVFAIAMFPPFEYNVISALLTGKAASGTNSGCNRMI</sequence>
<name>A0A0A9HZE9_ARUDO</name>
<keyword evidence="1" id="KW-1133">Transmembrane helix</keyword>
<reference evidence="2" key="2">
    <citation type="journal article" date="2015" name="Data Brief">
        <title>Shoot transcriptome of the giant reed, Arundo donax.</title>
        <authorList>
            <person name="Barrero R.A."/>
            <person name="Guerrero F.D."/>
            <person name="Moolhuijzen P."/>
            <person name="Goolsby J.A."/>
            <person name="Tidwell J."/>
            <person name="Bellgard S.E."/>
            <person name="Bellgard M.I."/>
        </authorList>
    </citation>
    <scope>NUCLEOTIDE SEQUENCE</scope>
    <source>
        <tissue evidence="2">Shoot tissue taken approximately 20 cm above the soil surface</tissue>
    </source>
</reference>
<keyword evidence="1" id="KW-0812">Transmembrane</keyword>
<protein>
    <submittedName>
        <fullName evidence="2">Uncharacterized protein</fullName>
    </submittedName>
</protein>
<feature type="transmembrane region" description="Helical" evidence="1">
    <location>
        <begin position="7"/>
        <end position="26"/>
    </location>
</feature>
<dbReference type="AlphaFoldDB" id="A0A0A9HZE9"/>
<keyword evidence="1" id="KW-0472">Membrane</keyword>